<comment type="caution">
    <text evidence="3">The sequence shown here is derived from an EMBL/GenBank/DDBJ whole genome shotgun (WGS) entry which is preliminary data.</text>
</comment>
<dbReference type="GO" id="GO:0000062">
    <property type="term" value="F:fatty-acyl-CoA binding"/>
    <property type="evidence" value="ECO:0007669"/>
    <property type="project" value="InterPro"/>
</dbReference>
<dbReference type="STRING" id="53326.A0A016SF58"/>
<dbReference type="InterPro" id="IPR015915">
    <property type="entry name" value="Kelch-typ_b-propeller"/>
</dbReference>
<name>A0A016SF58_9BILA</name>
<dbReference type="OrthoDB" id="346910at2759"/>
<gene>
    <name evidence="3" type="primary">Acey_s0238.g3288</name>
    <name evidence="3" type="synonym">Acey-acbp-6</name>
    <name evidence="3" type="ORF">Y032_0238g3288</name>
</gene>
<dbReference type="InterPro" id="IPR052392">
    <property type="entry name" value="Kelch-BTB_domain-containing"/>
</dbReference>
<organism evidence="3 4">
    <name type="scientific">Ancylostoma ceylanicum</name>
    <dbReference type="NCBI Taxonomy" id="53326"/>
    <lineage>
        <taxon>Eukaryota</taxon>
        <taxon>Metazoa</taxon>
        <taxon>Ecdysozoa</taxon>
        <taxon>Nematoda</taxon>
        <taxon>Chromadorea</taxon>
        <taxon>Rhabditida</taxon>
        <taxon>Rhabditina</taxon>
        <taxon>Rhabditomorpha</taxon>
        <taxon>Strongyloidea</taxon>
        <taxon>Ancylostomatidae</taxon>
        <taxon>Ancylostomatinae</taxon>
        <taxon>Ancylostoma</taxon>
    </lineage>
</organism>
<sequence>MPISELERKWTGMDFNIAAEEMRRLQKEPTDEEKLQLYGMYKQAVHGDIPPEDIYERPTEDELAIRKYNAWAVRKANLATMMGKIYVIGGRSGKGYLNSVEYYDVARKEWIEVAPMRAGRQGSAAVFFDNMLYVCGGDVDGSRSSYPVEVYDPRTNTWRDGVPMTESYSNAVAVVIEGYIYVMGLYLSSLFCERLSPALGFWERVSAMENSHEYIALTTTQGRVYACRRCEPLAAGCKLDCFDLRTMAWTTVASLPICPQVPSLVSHGSEIFIIGGSREDSRRVMVFREGTNACSVEYSPKAGELLGIETTALASKLH</sequence>
<dbReference type="PRINTS" id="PR00689">
    <property type="entry name" value="ACOABINDINGP"/>
</dbReference>
<dbReference type="InterPro" id="IPR000582">
    <property type="entry name" value="Acyl-CoA-binding_protein"/>
</dbReference>
<dbReference type="Pfam" id="PF01344">
    <property type="entry name" value="Kelch_1"/>
    <property type="match status" value="2"/>
</dbReference>
<dbReference type="PANTHER" id="PTHR46375:SF3">
    <property type="entry name" value="KELCH REPEAT AND BTB DOMAIN-CONTAINING PROTEIN 13"/>
    <property type="match status" value="1"/>
</dbReference>
<evidence type="ECO:0000313" key="4">
    <source>
        <dbReference type="Proteomes" id="UP000024635"/>
    </source>
</evidence>
<dbReference type="Proteomes" id="UP000024635">
    <property type="component" value="Unassembled WGS sequence"/>
</dbReference>
<evidence type="ECO:0000259" key="2">
    <source>
        <dbReference type="Pfam" id="PF00887"/>
    </source>
</evidence>
<evidence type="ECO:0000256" key="1">
    <source>
        <dbReference type="ARBA" id="ARBA00022441"/>
    </source>
</evidence>
<dbReference type="AlphaFoldDB" id="A0A016SF58"/>
<dbReference type="SUPFAM" id="SSF47027">
    <property type="entry name" value="Acyl-CoA binding protein"/>
    <property type="match status" value="1"/>
</dbReference>
<evidence type="ECO:0000313" key="3">
    <source>
        <dbReference type="EMBL" id="EYB88996.1"/>
    </source>
</evidence>
<dbReference type="InterPro" id="IPR035984">
    <property type="entry name" value="Acyl-CoA-binding_sf"/>
</dbReference>
<accession>A0A016SF58</accession>
<dbReference type="SMART" id="SM00612">
    <property type="entry name" value="Kelch"/>
    <property type="match status" value="2"/>
</dbReference>
<dbReference type="SUPFAM" id="SSF117281">
    <property type="entry name" value="Kelch motif"/>
    <property type="match status" value="1"/>
</dbReference>
<feature type="domain" description="ACB" evidence="2">
    <location>
        <begin position="14"/>
        <end position="73"/>
    </location>
</feature>
<reference evidence="4" key="1">
    <citation type="journal article" date="2015" name="Nat. Genet.">
        <title>The genome and transcriptome of the zoonotic hookworm Ancylostoma ceylanicum identify infection-specific gene families.</title>
        <authorList>
            <person name="Schwarz E.M."/>
            <person name="Hu Y."/>
            <person name="Antoshechkin I."/>
            <person name="Miller M.M."/>
            <person name="Sternberg P.W."/>
            <person name="Aroian R.V."/>
        </authorList>
    </citation>
    <scope>NUCLEOTIDE SEQUENCE</scope>
    <source>
        <strain evidence="4">HY135</strain>
    </source>
</reference>
<dbReference type="PANTHER" id="PTHR46375">
    <property type="entry name" value="KELCH REPEAT AND BTB DOMAIN-CONTAINING PROTEIN 13-RELATED"/>
    <property type="match status" value="1"/>
</dbReference>
<protein>
    <recommendedName>
        <fullName evidence="2">ACB domain-containing protein</fullName>
    </recommendedName>
</protein>
<keyword evidence="4" id="KW-1185">Reference proteome</keyword>
<dbReference type="EMBL" id="JARK01001574">
    <property type="protein sequence ID" value="EYB88996.1"/>
    <property type="molecule type" value="Genomic_DNA"/>
</dbReference>
<proteinExistence type="predicted"/>
<dbReference type="InterPro" id="IPR006652">
    <property type="entry name" value="Kelch_1"/>
</dbReference>
<keyword evidence="1" id="KW-0880">Kelch repeat</keyword>
<dbReference type="Pfam" id="PF00887">
    <property type="entry name" value="ACBP"/>
    <property type="match status" value="1"/>
</dbReference>
<dbReference type="Gene3D" id="2.120.10.80">
    <property type="entry name" value="Kelch-type beta propeller"/>
    <property type="match status" value="1"/>
</dbReference>